<dbReference type="InterPro" id="IPR016186">
    <property type="entry name" value="C-type_lectin-like/link_sf"/>
</dbReference>
<dbReference type="PANTHER" id="PTHR45710">
    <property type="entry name" value="C-TYPE LECTIN DOMAIN-CONTAINING PROTEIN 180"/>
    <property type="match status" value="1"/>
</dbReference>
<sequence>MGLSVKTVDTVIKNSHSNVLGEMDQGDKPWLAKVELEFSQGDVLNKGRIILGRLWLSAKKRFWIHESLDLALTYDHGLMVNHHDGSHCVVMVTTEQFEARQCSENHLIICMNNDLVSCKGCIYDGRCYFTPGADAAKKGVYNVSVSTCRRQSASLVAIFDKYQMQWLTEVFSQWHRLLIIFVNNICSPLFWTGYKYETENTNYYWYDGSLVINGNWTRGQNTTGDCVVINENGEWEKSNCLENESFVCQQEVPYGKVANTTCMIYLDEYICYWPGATKKNFHQAMAQCLSEGGTLSNRSPSSSPDKPNIFFDNFWIGISDGQTPGVLRGIGNLKLEEVYLRFPQPIGTDYWNVEDIQMASIETSDLIIRNVENLNICWDMCVTYIGYECLVVSYDANNKECRLSDRNPDRVIKGNLLSVSDPSSYCLQKVEHVGTIDEAIECCNNYKSGWELPVILDHSMLEKLGNLIDPGERAWISATNNGSKLGAFKTFDDEYIPYSNWAPNENYTGQSSCVTVDQDYYWRTELCSSRSRAICFSNLSKCGAV</sequence>
<feature type="domain" description="C-type lectin" evidence="1">
    <location>
        <begin position="422"/>
        <end position="536"/>
    </location>
</feature>
<dbReference type="AlphaFoldDB" id="A0AAD9JV87"/>
<dbReference type="Proteomes" id="UP001208570">
    <property type="component" value="Unassembled WGS sequence"/>
</dbReference>
<dbReference type="SUPFAM" id="SSF57414">
    <property type="entry name" value="Hairpin loop containing domain-like"/>
    <property type="match status" value="1"/>
</dbReference>
<evidence type="ECO:0000313" key="3">
    <source>
        <dbReference type="Proteomes" id="UP001208570"/>
    </source>
</evidence>
<comment type="caution">
    <text evidence="2">The sequence shown here is derived from an EMBL/GenBank/DDBJ whole genome shotgun (WGS) entry which is preliminary data.</text>
</comment>
<dbReference type="PANTHER" id="PTHR45710:SF26">
    <property type="entry name" value="RH26557P"/>
    <property type="match status" value="1"/>
</dbReference>
<dbReference type="EMBL" id="JAODUP010000141">
    <property type="protein sequence ID" value="KAK2160069.1"/>
    <property type="molecule type" value="Genomic_DNA"/>
</dbReference>
<dbReference type="Pfam" id="PF00059">
    <property type="entry name" value="Lectin_C"/>
    <property type="match status" value="2"/>
</dbReference>
<dbReference type="SUPFAM" id="SSF56436">
    <property type="entry name" value="C-type lectin-like"/>
    <property type="match status" value="3"/>
</dbReference>
<reference evidence="2" key="1">
    <citation type="journal article" date="2023" name="Mol. Biol. Evol.">
        <title>Third-Generation Sequencing Reveals the Adaptive Role of the Epigenome in Three Deep-Sea Polychaetes.</title>
        <authorList>
            <person name="Perez M."/>
            <person name="Aroh O."/>
            <person name="Sun Y."/>
            <person name="Lan Y."/>
            <person name="Juniper S.K."/>
            <person name="Young C.R."/>
            <person name="Angers B."/>
            <person name="Qian P.Y."/>
        </authorList>
    </citation>
    <scope>NUCLEOTIDE SEQUENCE</scope>
    <source>
        <strain evidence="2">P08H-3</strain>
    </source>
</reference>
<accession>A0AAD9JV87</accession>
<dbReference type="InterPro" id="IPR016187">
    <property type="entry name" value="CTDL_fold"/>
</dbReference>
<dbReference type="SMART" id="SM00034">
    <property type="entry name" value="CLECT"/>
    <property type="match status" value="2"/>
</dbReference>
<evidence type="ECO:0000313" key="2">
    <source>
        <dbReference type="EMBL" id="KAK2160069.1"/>
    </source>
</evidence>
<name>A0AAD9JV87_9ANNE</name>
<gene>
    <name evidence="2" type="ORF">LSH36_141g10087</name>
</gene>
<dbReference type="InterPro" id="IPR001304">
    <property type="entry name" value="C-type_lectin-like"/>
</dbReference>
<dbReference type="InterPro" id="IPR050828">
    <property type="entry name" value="C-type_lectin/matrix_domain"/>
</dbReference>
<keyword evidence="3" id="KW-1185">Reference proteome</keyword>
<feature type="domain" description="C-type lectin" evidence="1">
    <location>
        <begin position="123"/>
        <end position="249"/>
    </location>
</feature>
<protein>
    <recommendedName>
        <fullName evidence="1">C-type lectin domain-containing protein</fullName>
    </recommendedName>
</protein>
<evidence type="ECO:0000259" key="1">
    <source>
        <dbReference type="PROSITE" id="PS50041"/>
    </source>
</evidence>
<dbReference type="PROSITE" id="PS50041">
    <property type="entry name" value="C_TYPE_LECTIN_2"/>
    <property type="match status" value="2"/>
</dbReference>
<dbReference type="InterPro" id="IPR003609">
    <property type="entry name" value="Pan_app"/>
</dbReference>
<organism evidence="2 3">
    <name type="scientific">Paralvinella palmiformis</name>
    <dbReference type="NCBI Taxonomy" id="53620"/>
    <lineage>
        <taxon>Eukaryota</taxon>
        <taxon>Metazoa</taxon>
        <taxon>Spiralia</taxon>
        <taxon>Lophotrochozoa</taxon>
        <taxon>Annelida</taxon>
        <taxon>Polychaeta</taxon>
        <taxon>Sedentaria</taxon>
        <taxon>Canalipalpata</taxon>
        <taxon>Terebellida</taxon>
        <taxon>Terebelliformia</taxon>
        <taxon>Alvinellidae</taxon>
        <taxon>Paralvinella</taxon>
    </lineage>
</organism>
<dbReference type="SMART" id="SM00473">
    <property type="entry name" value="PAN_AP"/>
    <property type="match status" value="1"/>
</dbReference>
<proteinExistence type="predicted"/>
<dbReference type="Gene3D" id="3.10.100.10">
    <property type="entry name" value="Mannose-Binding Protein A, subunit A"/>
    <property type="match status" value="2"/>
</dbReference>
<dbReference type="Pfam" id="PF00024">
    <property type="entry name" value="PAN_1"/>
    <property type="match status" value="1"/>
</dbReference>
<dbReference type="CDD" id="cd00037">
    <property type="entry name" value="CLECT"/>
    <property type="match status" value="2"/>
</dbReference>